<keyword evidence="2" id="KW-1185">Reference proteome</keyword>
<evidence type="ECO:0000313" key="1">
    <source>
        <dbReference type="EMBL" id="GGX14373.1"/>
    </source>
</evidence>
<evidence type="ECO:0000313" key="2">
    <source>
        <dbReference type="Proteomes" id="UP000601108"/>
    </source>
</evidence>
<comment type="caution">
    <text evidence="1">The sequence shown here is derived from an EMBL/GenBank/DDBJ whole genome shotgun (WGS) entry which is preliminary data.</text>
</comment>
<gene>
    <name evidence="1" type="ORF">GCM10007384_14920</name>
</gene>
<dbReference type="RefSeq" id="WP_027411806.1">
    <property type="nucleotide sequence ID" value="NZ_BMWS01000008.1"/>
</dbReference>
<organism evidence="1 2">
    <name type="scientific">Aquimarina muelleri</name>
    <dbReference type="NCBI Taxonomy" id="279356"/>
    <lineage>
        <taxon>Bacteria</taxon>
        <taxon>Pseudomonadati</taxon>
        <taxon>Bacteroidota</taxon>
        <taxon>Flavobacteriia</taxon>
        <taxon>Flavobacteriales</taxon>
        <taxon>Flavobacteriaceae</taxon>
        <taxon>Aquimarina</taxon>
    </lineage>
</organism>
<protein>
    <submittedName>
        <fullName evidence="1">Uncharacterized protein</fullName>
    </submittedName>
</protein>
<dbReference type="AlphaFoldDB" id="A0A918JU42"/>
<accession>A0A918JU42</accession>
<name>A0A918JU42_9FLAO</name>
<sequence>MSKQDYDNTLTTLKAIPTENIKIPNIPIDTYLQEAENLYLWVQEDKKALLGINLDWQQYVEDITVRTAALRHAQSLWIRRKTGKEKSQLAWREKLPIAYALRNDLLADYRYAYKDNTAILLALKDIAKGKRYSDLIQDLSDLSVLGASNLPELQAINFDISVLDTAQQLSATMAKLLAEVTSSTMYENSTVLQLRNRAYTHLKEAVDQIRSAGKYVFRKDSDRYKGYISNYRK</sequence>
<reference evidence="1 2" key="1">
    <citation type="journal article" date="2014" name="Int. J. Syst. Evol. Microbiol.">
        <title>Complete genome sequence of Corynebacterium casei LMG S-19264T (=DSM 44701T), isolated from a smear-ripened cheese.</title>
        <authorList>
            <consortium name="US DOE Joint Genome Institute (JGI-PGF)"/>
            <person name="Walter F."/>
            <person name="Albersmeier A."/>
            <person name="Kalinowski J."/>
            <person name="Ruckert C."/>
        </authorList>
    </citation>
    <scope>NUCLEOTIDE SEQUENCE [LARGE SCALE GENOMIC DNA]</scope>
    <source>
        <strain evidence="1 2">KCTC 12285</strain>
    </source>
</reference>
<dbReference type="Proteomes" id="UP000601108">
    <property type="component" value="Unassembled WGS sequence"/>
</dbReference>
<proteinExistence type="predicted"/>
<dbReference type="EMBL" id="BMWS01000008">
    <property type="protein sequence ID" value="GGX14373.1"/>
    <property type="molecule type" value="Genomic_DNA"/>
</dbReference>